<dbReference type="PANTHER" id="PTHR40064">
    <property type="entry name" value="MEMBRANE PROTEIN-RELATED"/>
    <property type="match status" value="1"/>
</dbReference>
<feature type="transmembrane region" description="Helical" evidence="6">
    <location>
        <begin position="124"/>
        <end position="141"/>
    </location>
</feature>
<dbReference type="InterPro" id="IPR038323">
    <property type="entry name" value="ArAE_1_C_sf"/>
</dbReference>
<dbReference type="PANTHER" id="PTHR40064:SF1">
    <property type="entry name" value="MEMBRANE PROTEIN"/>
    <property type="match status" value="1"/>
</dbReference>
<dbReference type="eggNOG" id="COG4129">
    <property type="taxonomic scope" value="Bacteria"/>
</dbReference>
<proteinExistence type="predicted"/>
<evidence type="ECO:0000256" key="6">
    <source>
        <dbReference type="SAM" id="Phobius"/>
    </source>
</evidence>
<dbReference type="Proteomes" id="UP000051181">
    <property type="component" value="Unassembled WGS sequence"/>
</dbReference>
<name>A0A0R1F9Y5_9LACO</name>
<dbReference type="PATRIC" id="fig|913848.6.peg.403"/>
<sequence>MKIGLRTVKTALGAVIAMVLAYELRLDYWSTAGIITILSVQNTTRYSFNVAGLRIGATILAFMLAIFSFWLLGFNPWAFGLFLLLFIPLAMQLRLQEGIVVSAVLVSHFLIEKSYSWYWLGNEFALMLIGVGVALLFNLFMPSLMAQIKGFQQEVEDQLRQILLQMAQQLSGIEKVPTWQHLGALLTVIRKGREWASRQQDNQLLVENDFYRSYFEMRRNQYEMLRQMQANLDQITLSLKESTAIRELLAETAASLAQPQKVQHLQRRVARLQDKFDQAPLPTNRAEFESRAHLYLFLLDFETVLTLAGDFYDKVILNEK</sequence>
<protein>
    <recommendedName>
        <fullName evidence="7">Putative aromatic acid exporter C-terminal domain-containing protein</fullName>
    </recommendedName>
</protein>
<comment type="subcellular location">
    <subcellularLocation>
        <location evidence="1">Cell membrane</location>
        <topology evidence="1">Multi-pass membrane protein</topology>
    </subcellularLocation>
</comment>
<dbReference type="Pfam" id="PF06081">
    <property type="entry name" value="ArAE_1"/>
    <property type="match status" value="1"/>
</dbReference>
<evidence type="ECO:0000256" key="5">
    <source>
        <dbReference type="ARBA" id="ARBA00023136"/>
    </source>
</evidence>
<feature type="transmembrane region" description="Helical" evidence="6">
    <location>
        <begin position="99"/>
        <end position="118"/>
    </location>
</feature>
<keyword evidence="2" id="KW-1003">Cell membrane</keyword>
<dbReference type="AlphaFoldDB" id="A0A0R1F9Y5"/>
<dbReference type="InterPro" id="IPR052984">
    <property type="entry name" value="UPF0421"/>
</dbReference>
<evidence type="ECO:0000256" key="2">
    <source>
        <dbReference type="ARBA" id="ARBA00022475"/>
    </source>
</evidence>
<comment type="caution">
    <text evidence="8">The sequence shown here is derived from an EMBL/GenBank/DDBJ whole genome shotgun (WGS) entry which is preliminary data.</text>
</comment>
<dbReference type="InterPro" id="IPR021062">
    <property type="entry name" value="ArAE_1_C"/>
</dbReference>
<dbReference type="Pfam" id="PF11728">
    <property type="entry name" value="ArAE_1_C"/>
    <property type="match status" value="1"/>
</dbReference>
<dbReference type="InterPro" id="IPR010343">
    <property type="entry name" value="ArAE_1"/>
</dbReference>
<dbReference type="EMBL" id="AZCN01000013">
    <property type="protein sequence ID" value="KRK18539.1"/>
    <property type="molecule type" value="Genomic_DNA"/>
</dbReference>
<evidence type="ECO:0000256" key="4">
    <source>
        <dbReference type="ARBA" id="ARBA00022989"/>
    </source>
</evidence>
<reference evidence="8 9" key="1">
    <citation type="journal article" date="2015" name="Genome Announc.">
        <title>Expanding the biotechnology potential of lactobacilli through comparative genomics of 213 strains and associated genera.</title>
        <authorList>
            <person name="Sun Z."/>
            <person name="Harris H.M."/>
            <person name="McCann A."/>
            <person name="Guo C."/>
            <person name="Argimon S."/>
            <person name="Zhang W."/>
            <person name="Yang X."/>
            <person name="Jeffery I.B."/>
            <person name="Cooney J.C."/>
            <person name="Kagawa T.F."/>
            <person name="Liu W."/>
            <person name="Song Y."/>
            <person name="Salvetti E."/>
            <person name="Wrobel A."/>
            <person name="Rasinkangas P."/>
            <person name="Parkhill J."/>
            <person name="Rea M.C."/>
            <person name="O'Sullivan O."/>
            <person name="Ritari J."/>
            <person name="Douillard F.P."/>
            <person name="Paul Ross R."/>
            <person name="Yang R."/>
            <person name="Briner A.E."/>
            <person name="Felis G.E."/>
            <person name="de Vos W.M."/>
            <person name="Barrangou R."/>
            <person name="Klaenhammer T.R."/>
            <person name="Caufield P.W."/>
            <person name="Cui Y."/>
            <person name="Zhang H."/>
            <person name="O'Toole P.W."/>
        </authorList>
    </citation>
    <scope>NUCLEOTIDE SEQUENCE [LARGE SCALE GENOMIC DNA]</scope>
    <source>
        <strain evidence="8 9">DSM 20001</strain>
    </source>
</reference>
<keyword evidence="3 6" id="KW-0812">Transmembrane</keyword>
<dbReference type="Gene3D" id="1.20.120.940">
    <property type="entry name" value="Putative aromatic acid exporter, C-terminal domain"/>
    <property type="match status" value="1"/>
</dbReference>
<evidence type="ECO:0000259" key="7">
    <source>
        <dbReference type="Pfam" id="PF11728"/>
    </source>
</evidence>
<feature type="domain" description="Putative aromatic acid exporter C-terminal" evidence="7">
    <location>
        <begin position="147"/>
        <end position="305"/>
    </location>
</feature>
<keyword evidence="5 6" id="KW-0472">Membrane</keyword>
<evidence type="ECO:0000313" key="8">
    <source>
        <dbReference type="EMBL" id="KRK18539.1"/>
    </source>
</evidence>
<keyword evidence="4 6" id="KW-1133">Transmembrane helix</keyword>
<accession>A0A0R1F9Y5</accession>
<gene>
    <name evidence="8" type="ORF">FD22_GL000398</name>
</gene>
<dbReference type="GeneID" id="65918087"/>
<dbReference type="RefSeq" id="WP_010010835.1">
    <property type="nucleotide sequence ID" value="NZ_AZCN01000013.1"/>
</dbReference>
<feature type="transmembrane region" description="Helical" evidence="6">
    <location>
        <begin position="55"/>
        <end position="87"/>
    </location>
</feature>
<dbReference type="GO" id="GO:0005886">
    <property type="term" value="C:plasma membrane"/>
    <property type="evidence" value="ECO:0007669"/>
    <property type="project" value="UniProtKB-SubCell"/>
</dbReference>
<organism evidence="8 9">
    <name type="scientific">Loigolactobacillus coryniformis subsp. coryniformis KCTC 3167 = DSM 20001</name>
    <dbReference type="NCBI Taxonomy" id="913848"/>
    <lineage>
        <taxon>Bacteria</taxon>
        <taxon>Bacillati</taxon>
        <taxon>Bacillota</taxon>
        <taxon>Bacilli</taxon>
        <taxon>Lactobacillales</taxon>
        <taxon>Lactobacillaceae</taxon>
        <taxon>Loigolactobacillus</taxon>
    </lineage>
</organism>
<evidence type="ECO:0000256" key="1">
    <source>
        <dbReference type="ARBA" id="ARBA00004651"/>
    </source>
</evidence>
<evidence type="ECO:0000313" key="9">
    <source>
        <dbReference type="Proteomes" id="UP000051181"/>
    </source>
</evidence>
<evidence type="ECO:0000256" key="3">
    <source>
        <dbReference type="ARBA" id="ARBA00022692"/>
    </source>
</evidence>